<gene>
    <name evidence="1" type="ORF">VTK73DRAFT_1773</name>
</gene>
<protein>
    <submittedName>
        <fullName evidence="1">Uncharacterized protein</fullName>
    </submittedName>
</protein>
<proteinExistence type="predicted"/>
<name>A0ABR3VT01_9PEZI</name>
<accession>A0ABR3VT01</accession>
<dbReference type="Proteomes" id="UP001586593">
    <property type="component" value="Unassembled WGS sequence"/>
</dbReference>
<dbReference type="EMBL" id="JAZHXJ010001457">
    <property type="protein sequence ID" value="KAL1844798.1"/>
    <property type="molecule type" value="Genomic_DNA"/>
</dbReference>
<evidence type="ECO:0000313" key="1">
    <source>
        <dbReference type="EMBL" id="KAL1844798.1"/>
    </source>
</evidence>
<reference evidence="1 2" key="1">
    <citation type="journal article" date="2024" name="Commun. Biol.">
        <title>Comparative genomic analysis of thermophilic fungi reveals convergent evolutionary adaptations and gene losses.</title>
        <authorList>
            <person name="Steindorff A.S."/>
            <person name="Aguilar-Pontes M.V."/>
            <person name="Robinson A.J."/>
            <person name="Andreopoulos B."/>
            <person name="LaButti K."/>
            <person name="Kuo A."/>
            <person name="Mondo S."/>
            <person name="Riley R."/>
            <person name="Otillar R."/>
            <person name="Haridas S."/>
            <person name="Lipzen A."/>
            <person name="Grimwood J."/>
            <person name="Schmutz J."/>
            <person name="Clum A."/>
            <person name="Reid I.D."/>
            <person name="Moisan M.C."/>
            <person name="Butler G."/>
            <person name="Nguyen T.T.M."/>
            <person name="Dewar K."/>
            <person name="Conant G."/>
            <person name="Drula E."/>
            <person name="Henrissat B."/>
            <person name="Hansel C."/>
            <person name="Singer S."/>
            <person name="Hutchinson M.I."/>
            <person name="de Vries R.P."/>
            <person name="Natvig D.O."/>
            <person name="Powell A.J."/>
            <person name="Tsang A."/>
            <person name="Grigoriev I.V."/>
        </authorList>
    </citation>
    <scope>NUCLEOTIDE SEQUENCE [LARGE SCALE GENOMIC DNA]</scope>
    <source>
        <strain evidence="1 2">ATCC 24622</strain>
    </source>
</reference>
<evidence type="ECO:0000313" key="2">
    <source>
        <dbReference type="Proteomes" id="UP001586593"/>
    </source>
</evidence>
<comment type="caution">
    <text evidence="1">The sequence shown here is derived from an EMBL/GenBank/DDBJ whole genome shotgun (WGS) entry which is preliminary data.</text>
</comment>
<organism evidence="1 2">
    <name type="scientific">Phialemonium thermophilum</name>
    <dbReference type="NCBI Taxonomy" id="223376"/>
    <lineage>
        <taxon>Eukaryota</taxon>
        <taxon>Fungi</taxon>
        <taxon>Dikarya</taxon>
        <taxon>Ascomycota</taxon>
        <taxon>Pezizomycotina</taxon>
        <taxon>Sordariomycetes</taxon>
        <taxon>Sordariomycetidae</taxon>
        <taxon>Cephalothecales</taxon>
        <taxon>Cephalothecaceae</taxon>
        <taxon>Phialemonium</taxon>
    </lineage>
</organism>
<sequence length="70" mass="8237">MAVQSHPHAYTLRSSRRVQKLVPKRQSNMTMPQLQAHLLCSEIRPHCLVRLCCRWVSRRDKQMPELGTQL</sequence>
<keyword evidence="2" id="KW-1185">Reference proteome</keyword>